<evidence type="ECO:0000259" key="2">
    <source>
        <dbReference type="Pfam" id="PF22494"/>
    </source>
</evidence>
<feature type="chain" id="PRO_5044795798" description="Choice-of-anchor I domain-containing protein" evidence="1">
    <location>
        <begin position="20"/>
        <end position="556"/>
    </location>
</feature>
<feature type="non-terminal residue" evidence="3">
    <location>
        <position position="1"/>
    </location>
</feature>
<feature type="domain" description="Choice-of-anchor I" evidence="2">
    <location>
        <begin position="237"/>
        <end position="518"/>
    </location>
</feature>
<comment type="caution">
    <text evidence="3">The sequence shown here is derived from an EMBL/GenBank/DDBJ whole genome shotgun (WGS) entry which is preliminary data.</text>
</comment>
<proteinExistence type="predicted"/>
<accession>A0ABD0KWA6</accession>
<evidence type="ECO:0000313" key="3">
    <source>
        <dbReference type="EMBL" id="KAK7491389.1"/>
    </source>
</evidence>
<dbReference type="AlphaFoldDB" id="A0ABD0KWA6"/>
<dbReference type="Proteomes" id="UP001519460">
    <property type="component" value="Unassembled WGS sequence"/>
</dbReference>
<feature type="signal peptide" evidence="1">
    <location>
        <begin position="1"/>
        <end position="19"/>
    </location>
</feature>
<keyword evidence="1" id="KW-0732">Signal</keyword>
<dbReference type="EMBL" id="JACVVK020000115">
    <property type="protein sequence ID" value="KAK7491389.1"/>
    <property type="molecule type" value="Genomic_DNA"/>
</dbReference>
<keyword evidence="4" id="KW-1185">Reference proteome</keyword>
<protein>
    <recommendedName>
        <fullName evidence="2">Choice-of-anchor I domain-containing protein</fullName>
    </recommendedName>
</protein>
<organism evidence="3 4">
    <name type="scientific">Batillaria attramentaria</name>
    <dbReference type="NCBI Taxonomy" id="370345"/>
    <lineage>
        <taxon>Eukaryota</taxon>
        <taxon>Metazoa</taxon>
        <taxon>Spiralia</taxon>
        <taxon>Lophotrochozoa</taxon>
        <taxon>Mollusca</taxon>
        <taxon>Gastropoda</taxon>
        <taxon>Caenogastropoda</taxon>
        <taxon>Sorbeoconcha</taxon>
        <taxon>Cerithioidea</taxon>
        <taxon>Batillariidae</taxon>
        <taxon>Batillaria</taxon>
    </lineage>
</organism>
<dbReference type="Pfam" id="PF22494">
    <property type="entry name" value="choice_anch_I"/>
    <property type="match status" value="1"/>
</dbReference>
<dbReference type="InterPro" id="IPR055188">
    <property type="entry name" value="Choice_anch_I"/>
</dbReference>
<dbReference type="PANTHER" id="PTHR46928:SF1">
    <property type="entry name" value="MESENCHYME-SPECIFIC CELL SURFACE GLYCOPROTEIN"/>
    <property type="match status" value="1"/>
</dbReference>
<evidence type="ECO:0000313" key="4">
    <source>
        <dbReference type="Proteomes" id="UP001519460"/>
    </source>
</evidence>
<reference evidence="3 4" key="1">
    <citation type="journal article" date="2023" name="Sci. Data">
        <title>Genome assembly of the Korean intertidal mud-creeper Batillaria attramentaria.</title>
        <authorList>
            <person name="Patra A.K."/>
            <person name="Ho P.T."/>
            <person name="Jun S."/>
            <person name="Lee S.J."/>
            <person name="Kim Y."/>
            <person name="Won Y.J."/>
        </authorList>
    </citation>
    <scope>NUCLEOTIDE SEQUENCE [LARGE SCALE GENOMIC DNA]</scope>
    <source>
        <strain evidence="3">Wonlab-2016</strain>
    </source>
</reference>
<name>A0ABD0KWA6_9CAEN</name>
<dbReference type="PANTHER" id="PTHR46928">
    <property type="entry name" value="MESENCHYME-SPECIFIC CELL SURFACE GLYCOPROTEIN"/>
    <property type="match status" value="1"/>
</dbReference>
<dbReference type="SUPFAM" id="SSF63825">
    <property type="entry name" value="YWTD domain"/>
    <property type="match status" value="1"/>
</dbReference>
<sequence length="556" mass="60791">VTMQTALVLLLAVVSPALSVFRLEPGAFLQLPDHLDRTVYNNGAANKVAYDPQENFLYVIGYRADVLHVVDMSDPANPSRLVTKHFNIPMHGLPDAIAVCRSETRPYLVVSHESPDQIEKAHIHIYRLLTPSTINNNLERIRDMAVLDAFDPKSMAWAPGFCDQILVVSEGEPHEVNGAFVDPNGDVEILTMGFGTTIGKTSVPIIESDLEGAGVRRVFTQCDSTANNNTMPPPSSRRQDLGPKAVTIDQNGMAYIAFQDNNAIAKYDLMDLSADRKMHYFDLGTKDWGLAALDGSYDDQAIALEERPGLKGLYQPSALVTFELDGKTWLATADQGSIRAYNFATCRYDVSVTARSWNQDFSGALSEADRIKLNADMNSNQEIGRLRVSKLKIPNDGWNNLMEAYDYVTAFGGRGFSIYDADDMTRVYDSGDSMERYFVSGSATPAQDVMFNAKVGSAGTVQSSQKDRASPEMGPAPSDIIVADWSNSTKVLVISNGVSGGLYVYSVNSGPVVNFESYVRRGNPGLTYIEDQGQRTVVAVSSTAASLSFYTLVEDP</sequence>
<evidence type="ECO:0000256" key="1">
    <source>
        <dbReference type="SAM" id="SignalP"/>
    </source>
</evidence>
<gene>
    <name evidence="3" type="ORF">BaRGS_00017367</name>
</gene>
<dbReference type="InterPro" id="IPR052956">
    <property type="entry name" value="Mesenchyme-surface_protein"/>
</dbReference>